<dbReference type="EMBL" id="MLCA01000014">
    <property type="protein sequence ID" value="MEE7493888.1"/>
    <property type="molecule type" value="Genomic_DNA"/>
</dbReference>
<reference evidence="2 3" key="1">
    <citation type="journal article" date="2012" name="Genet. Mol. Biol.">
        <title>Analysis of 16S rRNA and mxaF genes revealing insights into Methylobacterium niche-specific plant association.</title>
        <authorList>
            <person name="Dourado M.N."/>
            <person name="Andreote F.D."/>
            <person name="Dini-Andreote F."/>
            <person name="Conti R."/>
            <person name="Araujo J.M."/>
            <person name="Araujo W.L."/>
        </authorList>
    </citation>
    <scope>NUCLEOTIDE SEQUENCE [LARGE SCALE GENOMIC DNA]</scope>
    <source>
        <strain evidence="2 3">TC3-10</strain>
    </source>
</reference>
<name>A0ABU7TW92_9HYPH</name>
<feature type="compositionally biased region" description="Polar residues" evidence="1">
    <location>
        <begin position="10"/>
        <end position="19"/>
    </location>
</feature>
<evidence type="ECO:0000256" key="1">
    <source>
        <dbReference type="SAM" id="MobiDB-lite"/>
    </source>
</evidence>
<organism evidence="2 3">
    <name type="scientific">Methylobacterium oryzae</name>
    <dbReference type="NCBI Taxonomy" id="334852"/>
    <lineage>
        <taxon>Bacteria</taxon>
        <taxon>Pseudomonadati</taxon>
        <taxon>Pseudomonadota</taxon>
        <taxon>Alphaproteobacteria</taxon>
        <taxon>Hyphomicrobiales</taxon>
        <taxon>Methylobacteriaceae</taxon>
        <taxon>Methylobacterium</taxon>
    </lineage>
</organism>
<proteinExistence type="predicted"/>
<keyword evidence="3" id="KW-1185">Reference proteome</keyword>
<comment type="caution">
    <text evidence="2">The sequence shown here is derived from an EMBL/GenBank/DDBJ whole genome shotgun (WGS) entry which is preliminary data.</text>
</comment>
<accession>A0ABU7TW92</accession>
<evidence type="ECO:0000313" key="2">
    <source>
        <dbReference type="EMBL" id="MEE7493888.1"/>
    </source>
</evidence>
<feature type="region of interest" description="Disordered" evidence="1">
    <location>
        <begin position="1"/>
        <end position="24"/>
    </location>
</feature>
<gene>
    <name evidence="2" type="ORF">MOTC310_27095</name>
</gene>
<sequence length="80" mass="8444">MRSACRRTHAGSQPLQDVSTAKAPSGVLQQTRARAASAVVLARAWLAVAHPDVRIVDPLGQALHTAGCRMAILKGGKAYR</sequence>
<evidence type="ECO:0000313" key="3">
    <source>
        <dbReference type="Proteomes" id="UP001355206"/>
    </source>
</evidence>
<protein>
    <submittedName>
        <fullName evidence="2">Uncharacterized protein</fullName>
    </submittedName>
</protein>
<dbReference type="Proteomes" id="UP001355206">
    <property type="component" value="Unassembled WGS sequence"/>
</dbReference>